<name>A0ABY8C3T7_9FIRM</name>
<proteinExistence type="predicted"/>
<keyword evidence="3" id="KW-1185">Reference proteome</keyword>
<dbReference type="Gene3D" id="1.10.260.40">
    <property type="entry name" value="lambda repressor-like DNA-binding domains"/>
    <property type="match status" value="1"/>
</dbReference>
<dbReference type="InterPro" id="IPR001387">
    <property type="entry name" value="Cro/C1-type_HTH"/>
</dbReference>
<dbReference type="SUPFAM" id="SSF47413">
    <property type="entry name" value="lambda repressor-like DNA-binding domains"/>
    <property type="match status" value="1"/>
</dbReference>
<dbReference type="EMBL" id="CP118868">
    <property type="protein sequence ID" value="WEG35348.1"/>
    <property type="molecule type" value="Genomic_DNA"/>
</dbReference>
<gene>
    <name evidence="2" type="ORF">PYS61_05315</name>
</gene>
<dbReference type="Pfam" id="PF01381">
    <property type="entry name" value="HTH_3"/>
    <property type="match status" value="1"/>
</dbReference>
<dbReference type="RefSeq" id="WP_315567744.1">
    <property type="nucleotide sequence ID" value="NZ_CP118866.1"/>
</dbReference>
<evidence type="ECO:0000313" key="3">
    <source>
        <dbReference type="Proteomes" id="UP001220478"/>
    </source>
</evidence>
<organism evidence="2 3">
    <name type="scientific">Amygdalobacter indicium</name>
    <dbReference type="NCBI Taxonomy" id="3029272"/>
    <lineage>
        <taxon>Bacteria</taxon>
        <taxon>Bacillati</taxon>
        <taxon>Bacillota</taxon>
        <taxon>Clostridia</taxon>
        <taxon>Eubacteriales</taxon>
        <taxon>Oscillospiraceae</taxon>
        <taxon>Amygdalobacter</taxon>
    </lineage>
</organism>
<protein>
    <submittedName>
        <fullName evidence="2">Helix-turn-helix transcriptional regulator</fullName>
    </submittedName>
</protein>
<dbReference type="Proteomes" id="UP001220478">
    <property type="component" value="Chromosome"/>
</dbReference>
<sequence>MKNYAMLSESEVKLFASELRALRVRRGLTQKQLALIIGTTQVEISNWENARNIPSIGYIILLGAVFELNFSKILIQLSWERVKRGEIPVYKCLLGEPQQNPQG</sequence>
<evidence type="ECO:0000259" key="1">
    <source>
        <dbReference type="PROSITE" id="PS50943"/>
    </source>
</evidence>
<accession>A0ABY8C3T7</accession>
<dbReference type="PROSITE" id="PS50943">
    <property type="entry name" value="HTH_CROC1"/>
    <property type="match status" value="1"/>
</dbReference>
<dbReference type="InterPro" id="IPR010982">
    <property type="entry name" value="Lambda_DNA-bd_dom_sf"/>
</dbReference>
<dbReference type="SMART" id="SM00530">
    <property type="entry name" value="HTH_XRE"/>
    <property type="match status" value="1"/>
</dbReference>
<reference evidence="2 3" key="1">
    <citation type="submission" date="2023-02" db="EMBL/GenBank/DDBJ databases">
        <title>Novel Oscillospiraceae bacterial genomes.</title>
        <authorList>
            <person name="Srinivasan S."/>
            <person name="Austin M.N."/>
            <person name="Fiedler T.L."/>
            <person name="Strenk S.M."/>
            <person name="Agnew K.J."/>
            <person name="Nagana Gowda G.A."/>
            <person name="Raftery D."/>
            <person name="Beamer M.A."/>
            <person name="Achilles S.L."/>
            <person name="Wiesenfeld H.C."/>
            <person name="Fredricks D.N."/>
            <person name="Hillier S.L."/>
        </authorList>
    </citation>
    <scope>NUCLEOTIDE SEQUENCE [LARGE SCALE GENOMIC DNA]</scope>
    <source>
        <strain evidence="2 3">CHIC02 1186E3-8</strain>
    </source>
</reference>
<dbReference type="CDD" id="cd00093">
    <property type="entry name" value="HTH_XRE"/>
    <property type="match status" value="1"/>
</dbReference>
<evidence type="ECO:0000313" key="2">
    <source>
        <dbReference type="EMBL" id="WEG35348.1"/>
    </source>
</evidence>
<feature type="domain" description="HTH cro/C1-type" evidence="1">
    <location>
        <begin position="19"/>
        <end position="73"/>
    </location>
</feature>